<dbReference type="GeneID" id="7827609"/>
<dbReference type="InParanoid" id="A4VE83"/>
<evidence type="ECO:0000313" key="3">
    <source>
        <dbReference type="Proteomes" id="UP000009168"/>
    </source>
</evidence>
<keyword evidence="1" id="KW-1133">Transmembrane helix</keyword>
<dbReference type="AlphaFoldDB" id="A4VE83"/>
<evidence type="ECO:0000256" key="1">
    <source>
        <dbReference type="SAM" id="Phobius"/>
    </source>
</evidence>
<dbReference type="eggNOG" id="ENOG502R2XY">
    <property type="taxonomic scope" value="Eukaryota"/>
</dbReference>
<dbReference type="OMA" id="FQMVASM"/>
<dbReference type="OrthoDB" id="10566175at2759"/>
<name>A4VE83_TETTS</name>
<organism evidence="2 3">
    <name type="scientific">Tetrahymena thermophila (strain SB210)</name>
    <dbReference type="NCBI Taxonomy" id="312017"/>
    <lineage>
        <taxon>Eukaryota</taxon>
        <taxon>Sar</taxon>
        <taxon>Alveolata</taxon>
        <taxon>Ciliophora</taxon>
        <taxon>Intramacronucleata</taxon>
        <taxon>Oligohymenophorea</taxon>
        <taxon>Hymenostomatida</taxon>
        <taxon>Tetrahymenina</taxon>
        <taxon>Tetrahymenidae</taxon>
        <taxon>Tetrahymena</taxon>
    </lineage>
</organism>
<keyword evidence="1" id="KW-0472">Membrane</keyword>
<dbReference type="KEGG" id="tet:TTHERM_00087015"/>
<evidence type="ECO:0000313" key="2">
    <source>
        <dbReference type="EMBL" id="EDK31842.1"/>
    </source>
</evidence>
<dbReference type="RefSeq" id="XP_001471275.1">
    <property type="nucleotide sequence ID" value="XM_001471225.2"/>
</dbReference>
<proteinExistence type="predicted"/>
<dbReference type="Proteomes" id="UP000009168">
    <property type="component" value="Unassembled WGS sequence"/>
</dbReference>
<accession>A4VE83</accession>
<feature type="transmembrane region" description="Helical" evidence="1">
    <location>
        <begin position="174"/>
        <end position="194"/>
    </location>
</feature>
<feature type="transmembrane region" description="Helical" evidence="1">
    <location>
        <begin position="7"/>
        <end position="27"/>
    </location>
</feature>
<feature type="transmembrane region" description="Helical" evidence="1">
    <location>
        <begin position="57"/>
        <end position="77"/>
    </location>
</feature>
<gene>
    <name evidence="2" type="ORF">TTHERM_00087015</name>
</gene>
<dbReference type="HOGENOM" id="CLU_1374702_0_0_1"/>
<feature type="transmembrane region" description="Helical" evidence="1">
    <location>
        <begin position="117"/>
        <end position="138"/>
    </location>
</feature>
<reference evidence="3" key="1">
    <citation type="journal article" date="2006" name="PLoS Biol.">
        <title>Macronuclear genome sequence of the ciliate Tetrahymena thermophila, a model eukaryote.</title>
        <authorList>
            <person name="Eisen J.A."/>
            <person name="Coyne R.S."/>
            <person name="Wu M."/>
            <person name="Wu D."/>
            <person name="Thiagarajan M."/>
            <person name="Wortman J.R."/>
            <person name="Badger J.H."/>
            <person name="Ren Q."/>
            <person name="Amedeo P."/>
            <person name="Jones K.M."/>
            <person name="Tallon L.J."/>
            <person name="Delcher A.L."/>
            <person name="Salzberg S.L."/>
            <person name="Silva J.C."/>
            <person name="Haas B.J."/>
            <person name="Majoros W.H."/>
            <person name="Farzad M."/>
            <person name="Carlton J.M."/>
            <person name="Smith R.K. Jr."/>
            <person name="Garg J."/>
            <person name="Pearlman R.E."/>
            <person name="Karrer K.M."/>
            <person name="Sun L."/>
            <person name="Manning G."/>
            <person name="Elde N.C."/>
            <person name="Turkewitz A.P."/>
            <person name="Asai D.J."/>
            <person name="Wilkes D.E."/>
            <person name="Wang Y."/>
            <person name="Cai H."/>
            <person name="Collins K."/>
            <person name="Stewart B.A."/>
            <person name="Lee S.R."/>
            <person name="Wilamowska K."/>
            <person name="Weinberg Z."/>
            <person name="Ruzzo W.L."/>
            <person name="Wloga D."/>
            <person name="Gaertig J."/>
            <person name="Frankel J."/>
            <person name="Tsao C.-C."/>
            <person name="Gorovsky M.A."/>
            <person name="Keeling P.J."/>
            <person name="Waller R.F."/>
            <person name="Patron N.J."/>
            <person name="Cherry J.M."/>
            <person name="Stover N.A."/>
            <person name="Krieger C.J."/>
            <person name="del Toro C."/>
            <person name="Ryder H.F."/>
            <person name="Williamson S.C."/>
            <person name="Barbeau R.A."/>
            <person name="Hamilton E.P."/>
            <person name="Orias E."/>
        </authorList>
    </citation>
    <scope>NUCLEOTIDE SEQUENCE [LARGE SCALE GENOMIC DNA]</scope>
    <source>
        <strain evidence="3">SB210</strain>
    </source>
</reference>
<protein>
    <submittedName>
        <fullName evidence="2">Transmembrane protein, putative</fullName>
    </submittedName>
</protein>
<sequence length="199" mass="23292">MVNINKVFIYIASLIISLISLIIMTSVKENLQSYQIKINKLAFFRLEKILINQIPSYQALVFVVYIPFCAYYIWNYIKDRKRNERIKNGNASFEEKYMLEVESNEAKQWSNILLTNLFIYMTQTLALLLAIFFSNYAINEIEYIQGQYESTQNSTDRDTIESVVDLTKSLKATIFLNSLCIFQIVYVSLEGCYIKIKSK</sequence>
<keyword evidence="3" id="KW-1185">Reference proteome</keyword>
<dbReference type="EMBL" id="GG662749">
    <property type="protein sequence ID" value="EDK31842.1"/>
    <property type="molecule type" value="Genomic_DNA"/>
</dbReference>
<keyword evidence="1 2" id="KW-0812">Transmembrane</keyword>